<accession>A0A1F6B0B9</accession>
<keyword evidence="1" id="KW-0472">Membrane</keyword>
<protein>
    <submittedName>
        <fullName evidence="2">Uncharacterized protein</fullName>
    </submittedName>
</protein>
<keyword evidence="1" id="KW-0812">Transmembrane</keyword>
<evidence type="ECO:0000313" key="2">
    <source>
        <dbReference type="EMBL" id="OGG30007.1"/>
    </source>
</evidence>
<sequence>MVKPIGGLGSGSEKNTPIFLIVYILLIVFGVGTGYFLAGGSSGKTLVPGSTKPAAIKTQTAEGISDTQTFKDSADGTLETGGIDGEGTHKLVREGGPSQTAYLISSVVDLDSYIGKKVKVWGQTIAARKAPWLMDVGKIELLQE</sequence>
<comment type="caution">
    <text evidence="2">The sequence shown here is derived from an EMBL/GenBank/DDBJ whole genome shotgun (WGS) entry which is preliminary data.</text>
</comment>
<organism evidence="2 3">
    <name type="scientific">Candidatus Gottesmanbacteria bacterium RIFCSPLOWO2_01_FULL_49_10</name>
    <dbReference type="NCBI Taxonomy" id="1798396"/>
    <lineage>
        <taxon>Bacteria</taxon>
        <taxon>Candidatus Gottesmaniibacteriota</taxon>
    </lineage>
</organism>
<dbReference type="EMBL" id="MFJZ01000032">
    <property type="protein sequence ID" value="OGG30007.1"/>
    <property type="molecule type" value="Genomic_DNA"/>
</dbReference>
<dbReference type="Proteomes" id="UP000176409">
    <property type="component" value="Unassembled WGS sequence"/>
</dbReference>
<evidence type="ECO:0000256" key="1">
    <source>
        <dbReference type="SAM" id="Phobius"/>
    </source>
</evidence>
<proteinExistence type="predicted"/>
<gene>
    <name evidence="2" type="ORF">A2973_05160</name>
</gene>
<name>A0A1F6B0B9_9BACT</name>
<reference evidence="2 3" key="1">
    <citation type="journal article" date="2016" name="Nat. Commun.">
        <title>Thousands of microbial genomes shed light on interconnected biogeochemical processes in an aquifer system.</title>
        <authorList>
            <person name="Anantharaman K."/>
            <person name="Brown C.T."/>
            <person name="Hug L.A."/>
            <person name="Sharon I."/>
            <person name="Castelle C.J."/>
            <person name="Probst A.J."/>
            <person name="Thomas B.C."/>
            <person name="Singh A."/>
            <person name="Wilkins M.J."/>
            <person name="Karaoz U."/>
            <person name="Brodie E.L."/>
            <person name="Williams K.H."/>
            <person name="Hubbard S.S."/>
            <person name="Banfield J.F."/>
        </authorList>
    </citation>
    <scope>NUCLEOTIDE SEQUENCE [LARGE SCALE GENOMIC DNA]</scope>
</reference>
<feature type="transmembrane region" description="Helical" evidence="1">
    <location>
        <begin position="18"/>
        <end position="38"/>
    </location>
</feature>
<dbReference type="AlphaFoldDB" id="A0A1F6B0B9"/>
<dbReference type="STRING" id="1798396.A2973_05160"/>
<evidence type="ECO:0000313" key="3">
    <source>
        <dbReference type="Proteomes" id="UP000176409"/>
    </source>
</evidence>
<keyword evidence="1" id="KW-1133">Transmembrane helix</keyword>